<feature type="signal peptide" evidence="2">
    <location>
        <begin position="1"/>
        <end position="22"/>
    </location>
</feature>
<organism evidence="3 4">
    <name type="scientific">Roseomonas fluvialis</name>
    <dbReference type="NCBI Taxonomy" id="1750527"/>
    <lineage>
        <taxon>Bacteria</taxon>
        <taxon>Pseudomonadati</taxon>
        <taxon>Pseudomonadota</taxon>
        <taxon>Alphaproteobacteria</taxon>
        <taxon>Acetobacterales</taxon>
        <taxon>Roseomonadaceae</taxon>
        <taxon>Roseomonas</taxon>
    </lineage>
</organism>
<evidence type="ECO:0000256" key="2">
    <source>
        <dbReference type="SAM" id="SignalP"/>
    </source>
</evidence>
<dbReference type="PROSITE" id="PS51257">
    <property type="entry name" value="PROKAR_LIPOPROTEIN"/>
    <property type="match status" value="1"/>
</dbReference>
<dbReference type="RefSeq" id="WP_244459706.1">
    <property type="nucleotide sequence ID" value="NZ_AP025637.1"/>
</dbReference>
<protein>
    <recommendedName>
        <fullName evidence="5">Lipoprotein</fullName>
    </recommendedName>
</protein>
<keyword evidence="2" id="KW-0732">Signal</keyword>
<name>A0ABM7Y3T9_9PROT</name>
<accession>A0ABM7Y3T9</accession>
<evidence type="ECO:0008006" key="5">
    <source>
        <dbReference type="Google" id="ProtNLM"/>
    </source>
</evidence>
<reference evidence="3 4" key="1">
    <citation type="journal article" date="2016" name="Microbes Environ.">
        <title>Phylogenetically diverse aerobic anoxygenic phototrophic bacteria isolated from epilithic biofilms in Tama river, Japan.</title>
        <authorList>
            <person name="Hirose S."/>
            <person name="Matsuura K."/>
            <person name="Haruta S."/>
        </authorList>
    </citation>
    <scope>NUCLEOTIDE SEQUENCE [LARGE SCALE GENOMIC DNA]</scope>
    <source>
        <strain evidence="3 4">S08</strain>
    </source>
</reference>
<feature type="compositionally biased region" description="Low complexity" evidence="1">
    <location>
        <begin position="106"/>
        <end position="123"/>
    </location>
</feature>
<evidence type="ECO:0000256" key="1">
    <source>
        <dbReference type="SAM" id="MobiDB-lite"/>
    </source>
</evidence>
<feature type="region of interest" description="Disordered" evidence="1">
    <location>
        <begin position="102"/>
        <end position="123"/>
    </location>
</feature>
<feature type="chain" id="PRO_5047519214" description="Lipoprotein" evidence="2">
    <location>
        <begin position="23"/>
        <end position="123"/>
    </location>
</feature>
<proteinExistence type="predicted"/>
<sequence length="123" mass="13226">MTRLAPTLSLPAMLLLAACATADAPRSLSSATAGAGTDSVLRATCTAEAERAVNFRERGQSARDDQAMFMTDQTNNIPTLRVQADQFNRRVLREDLIRECIRANTAGPQPQDPAAPAARGRRS</sequence>
<dbReference type="EMBL" id="AP025637">
    <property type="protein sequence ID" value="BDG72506.1"/>
    <property type="molecule type" value="Genomic_DNA"/>
</dbReference>
<evidence type="ECO:0000313" key="3">
    <source>
        <dbReference type="EMBL" id="BDG72506.1"/>
    </source>
</evidence>
<dbReference type="Proteomes" id="UP000831327">
    <property type="component" value="Chromosome"/>
</dbReference>
<evidence type="ECO:0000313" key="4">
    <source>
        <dbReference type="Proteomes" id="UP000831327"/>
    </source>
</evidence>
<keyword evidence="4" id="KW-1185">Reference proteome</keyword>
<gene>
    <name evidence="3" type="ORF">Rmf_24350</name>
</gene>